<name>A0A5B7SSD3_9FLAO</name>
<reference evidence="2 3" key="1">
    <citation type="submission" date="2019-05" db="EMBL/GenBank/DDBJ databases">
        <title>Genome sequencing of F202Z8.</title>
        <authorList>
            <person name="Kwon Y.M."/>
        </authorList>
    </citation>
    <scope>NUCLEOTIDE SEQUENCE [LARGE SCALE GENOMIC DNA]</scope>
    <source>
        <strain evidence="2 3">F202Z8</strain>
    </source>
</reference>
<feature type="chain" id="PRO_5022728064" evidence="1">
    <location>
        <begin position="25"/>
        <end position="650"/>
    </location>
</feature>
<evidence type="ECO:0000256" key="1">
    <source>
        <dbReference type="SAM" id="SignalP"/>
    </source>
</evidence>
<dbReference type="AlphaFoldDB" id="A0A5B7SSD3"/>
<dbReference type="OrthoDB" id="831785at2"/>
<dbReference type="RefSeq" id="WP_138852272.1">
    <property type="nucleotide sequence ID" value="NZ_CP040710.1"/>
</dbReference>
<dbReference type="EMBL" id="CP040710">
    <property type="protein sequence ID" value="QCW99922.1"/>
    <property type="molecule type" value="Genomic_DNA"/>
</dbReference>
<keyword evidence="3" id="KW-1185">Reference proteome</keyword>
<dbReference type="Proteomes" id="UP000310017">
    <property type="component" value="Chromosome"/>
</dbReference>
<dbReference type="KEGG" id="asag:FGM00_07345"/>
<sequence length="650" mass="72203">MIRWAKKYLILCLPVLLLTLSGHGQERQHFNGSLQIGPYSGNADFDYLIVGGDTIYDGDFRYQKSSLETVLQKRDTSFIIAGDFDKGVATGPWRFQFNSFQSDRNSKLVDFEYRVLVSGIQEEGSGSLSDGAPDGDWVYEVNKIKASEVESVLFKSEMTFDAGVPQQNFKIASDSVVLVGRFLRNGQAHDEWSSFAVNSVSETETWFFNEGLLQRIVIVSDGASNEIPVFENSPQPLQTIMLDKNYIKIVASAVKASGSSLNPKKGIAGLLTRNESYYNKLEDILSEMGSSGFGIQYRVKVPYKPLDSLESAQLSTVVSDFEAADLIANNLLNNSHLNIVKRTDPEVRYFYSVASAIKKDFLEPLRSLIAAQKDSIVPYLGLSDVLAEIWSNGKPEKRIEVKGDSLQADRTFALDNTETFDFEGNDLDSVGQLAAYAKMSMEAIEASLSDQLTSEESILALNSLEVDLIAKNDSLVRRIDSLQKTLPSSYHKALENIKGFADSALSSYAGMENMDQKLVYGNTLDVCMTSLMALSNTLGGLPSETEAIDSLYTDNIWNPFMATLMEETVKKRIINAHTKILIPSFLERIATDLSCDNVENISNGIGRANEMVVALREQDTKKLERKLRRAKEPSEILRLIEEFTSKAAEK</sequence>
<evidence type="ECO:0000313" key="2">
    <source>
        <dbReference type="EMBL" id="QCW99922.1"/>
    </source>
</evidence>
<feature type="signal peptide" evidence="1">
    <location>
        <begin position="1"/>
        <end position="24"/>
    </location>
</feature>
<protein>
    <submittedName>
        <fullName evidence="2">Uncharacterized protein</fullName>
    </submittedName>
</protein>
<gene>
    <name evidence="2" type="ORF">FGM00_07345</name>
</gene>
<organism evidence="2 3">
    <name type="scientific">Aggregatimonas sangjinii</name>
    <dbReference type="NCBI Taxonomy" id="2583587"/>
    <lineage>
        <taxon>Bacteria</taxon>
        <taxon>Pseudomonadati</taxon>
        <taxon>Bacteroidota</taxon>
        <taxon>Flavobacteriia</taxon>
        <taxon>Flavobacteriales</taxon>
        <taxon>Flavobacteriaceae</taxon>
        <taxon>Aggregatimonas</taxon>
    </lineage>
</organism>
<proteinExistence type="predicted"/>
<keyword evidence="1" id="KW-0732">Signal</keyword>
<evidence type="ECO:0000313" key="3">
    <source>
        <dbReference type="Proteomes" id="UP000310017"/>
    </source>
</evidence>
<accession>A0A5B7SSD3</accession>